<sequence>MSSTSLIQLIAACVGIIGSVFFAIGVMRQSIEAMARLSGTYWDWNPHMPTALAAQKADYLFGGGLILLAFVLQLGSFFGSSTPVMTQEQACFAPWLAGAVTIMGFFFLRMISGLLARHYESQISAWLKQRAEQNAST</sequence>
<evidence type="ECO:0000313" key="3">
    <source>
        <dbReference type="Proteomes" id="UP000652176"/>
    </source>
</evidence>
<evidence type="ECO:0000313" key="2">
    <source>
        <dbReference type="EMBL" id="MBD9355347.1"/>
    </source>
</evidence>
<organism evidence="2 3">
    <name type="scientific">Methylomonas albis</name>
    <dbReference type="NCBI Taxonomy" id="1854563"/>
    <lineage>
        <taxon>Bacteria</taxon>
        <taxon>Pseudomonadati</taxon>
        <taxon>Pseudomonadota</taxon>
        <taxon>Gammaproteobacteria</taxon>
        <taxon>Methylococcales</taxon>
        <taxon>Methylococcaceae</taxon>
        <taxon>Methylomonas</taxon>
    </lineage>
</organism>
<name>A0ABR9CWT7_9GAMM</name>
<comment type="caution">
    <text evidence="2">The sequence shown here is derived from an EMBL/GenBank/DDBJ whole genome shotgun (WGS) entry which is preliminary data.</text>
</comment>
<reference evidence="2 3" key="1">
    <citation type="submission" date="2020-09" db="EMBL/GenBank/DDBJ databases">
        <title>Methylomonas albis sp. nov. and Methylomonas fluvii sp. nov.: Two cold-adapted methanotrophs from the River Elbe and an amended description of Methylovulum psychrotolerans strain Eb1.</title>
        <authorList>
            <person name="Bussmann I.K."/>
            <person name="Klings K.-W."/>
            <person name="Warnstedt J."/>
            <person name="Hoppert M."/>
            <person name="Saborowski A."/>
            <person name="Horn F."/>
            <person name="Liebner S."/>
        </authorList>
    </citation>
    <scope>NUCLEOTIDE SEQUENCE [LARGE SCALE GENOMIC DNA]</scope>
    <source>
        <strain evidence="2 3">EbA</strain>
    </source>
</reference>
<proteinExistence type="predicted"/>
<dbReference type="RefSeq" id="WP_192373726.1">
    <property type="nucleotide sequence ID" value="NZ_CAJHIV010000001.1"/>
</dbReference>
<keyword evidence="1" id="KW-0472">Membrane</keyword>
<dbReference type="Proteomes" id="UP000652176">
    <property type="component" value="Unassembled WGS sequence"/>
</dbReference>
<accession>A0ABR9CWT7</accession>
<protein>
    <submittedName>
        <fullName evidence="2">Uncharacterized protein</fullName>
    </submittedName>
</protein>
<feature type="transmembrane region" description="Helical" evidence="1">
    <location>
        <begin position="92"/>
        <end position="111"/>
    </location>
</feature>
<keyword evidence="3" id="KW-1185">Reference proteome</keyword>
<keyword evidence="1" id="KW-0812">Transmembrane</keyword>
<feature type="transmembrane region" description="Helical" evidence="1">
    <location>
        <begin position="59"/>
        <end position="80"/>
    </location>
</feature>
<evidence type="ECO:0000256" key="1">
    <source>
        <dbReference type="SAM" id="Phobius"/>
    </source>
</evidence>
<dbReference type="EMBL" id="JACXSS010000001">
    <property type="protein sequence ID" value="MBD9355347.1"/>
    <property type="molecule type" value="Genomic_DNA"/>
</dbReference>
<keyword evidence="1" id="KW-1133">Transmembrane helix</keyword>
<feature type="transmembrane region" description="Helical" evidence="1">
    <location>
        <begin position="6"/>
        <end position="27"/>
    </location>
</feature>
<gene>
    <name evidence="2" type="ORF">IE877_05545</name>
</gene>